<proteinExistence type="predicted"/>
<keyword evidence="1" id="KW-0812">Transmembrane</keyword>
<dbReference type="eggNOG" id="COG3094">
    <property type="taxonomic scope" value="Bacteria"/>
</dbReference>
<dbReference type="HOGENOM" id="CLU_123860_2_0_4"/>
<dbReference type="InterPro" id="IPR007360">
    <property type="entry name" value="SirB"/>
</dbReference>
<gene>
    <name evidence="2" type="ordered locus">Pnap_1330</name>
</gene>
<feature type="transmembrane region" description="Helical" evidence="1">
    <location>
        <begin position="64"/>
        <end position="83"/>
    </location>
</feature>
<protein>
    <submittedName>
        <fullName evidence="2">Invasion gene expression up-regulator, SirB</fullName>
    </submittedName>
</protein>
<dbReference type="GO" id="GO:0005886">
    <property type="term" value="C:plasma membrane"/>
    <property type="evidence" value="ECO:0007669"/>
    <property type="project" value="TreeGrafter"/>
</dbReference>
<keyword evidence="3" id="KW-1185">Reference proteome</keyword>
<dbReference type="Pfam" id="PF04247">
    <property type="entry name" value="SirB"/>
    <property type="match status" value="1"/>
</dbReference>
<dbReference type="PANTHER" id="PTHR39594:SF1">
    <property type="entry name" value="PROTEIN YCHQ"/>
    <property type="match status" value="1"/>
</dbReference>
<feature type="transmembrane region" description="Helical" evidence="1">
    <location>
        <begin position="89"/>
        <end position="110"/>
    </location>
</feature>
<accession>A1VLW7</accession>
<dbReference type="KEGG" id="pna:Pnap_1330"/>
<dbReference type="AlphaFoldDB" id="A1VLW7"/>
<keyword evidence="1" id="KW-0472">Membrane</keyword>
<evidence type="ECO:0000313" key="2">
    <source>
        <dbReference type="EMBL" id="ABM36645.1"/>
    </source>
</evidence>
<name>A1VLW7_POLNA</name>
<dbReference type="PANTHER" id="PTHR39594">
    <property type="entry name" value="PROTEIN YCHQ"/>
    <property type="match status" value="1"/>
</dbReference>
<evidence type="ECO:0000313" key="3">
    <source>
        <dbReference type="Proteomes" id="UP000000644"/>
    </source>
</evidence>
<dbReference type="EMBL" id="CP000529">
    <property type="protein sequence ID" value="ABM36645.1"/>
    <property type="molecule type" value="Genomic_DNA"/>
</dbReference>
<evidence type="ECO:0000256" key="1">
    <source>
        <dbReference type="SAM" id="Phobius"/>
    </source>
</evidence>
<organism evidence="2 3">
    <name type="scientific">Polaromonas naphthalenivorans (strain CJ2)</name>
    <dbReference type="NCBI Taxonomy" id="365044"/>
    <lineage>
        <taxon>Bacteria</taxon>
        <taxon>Pseudomonadati</taxon>
        <taxon>Pseudomonadota</taxon>
        <taxon>Betaproteobacteria</taxon>
        <taxon>Burkholderiales</taxon>
        <taxon>Comamonadaceae</taxon>
        <taxon>Polaromonas</taxon>
    </lineage>
</organism>
<dbReference type="STRING" id="365044.Pnap_1330"/>
<reference evidence="3" key="1">
    <citation type="journal article" date="2009" name="Environ. Microbiol.">
        <title>The genome of Polaromonas naphthalenivorans strain CJ2, isolated from coal tar-contaminated sediment, reveals physiological and metabolic versatility and evolution through extensive horizontal gene transfer.</title>
        <authorList>
            <person name="Yagi J.M."/>
            <person name="Sims D."/>
            <person name="Brettin T."/>
            <person name="Bruce D."/>
            <person name="Madsen E.L."/>
        </authorList>
    </citation>
    <scope>NUCLEOTIDE SEQUENCE [LARGE SCALE GENOMIC DNA]</scope>
    <source>
        <strain evidence="3">CJ2</strain>
    </source>
</reference>
<sequence length="155" mass="16558">MTTGGPGTAVFGLCAPTQPELPVNYLAIKHLHITFAVLSGSFFLLRGLWMLADSPMLQRRWVKVVPHAVDTLLLASALVLVFWSGQYPFVQPWLTAKVLALVAYIVLGTVALKRGKTKGVRAFALLAALATFAYIVAVALTRQAAIALQALGLGS</sequence>
<dbReference type="Proteomes" id="UP000000644">
    <property type="component" value="Chromosome"/>
</dbReference>
<keyword evidence="1" id="KW-1133">Transmembrane helix</keyword>
<feature type="transmembrane region" description="Helical" evidence="1">
    <location>
        <begin position="122"/>
        <end position="140"/>
    </location>
</feature>
<feature type="transmembrane region" description="Helical" evidence="1">
    <location>
        <begin position="31"/>
        <end position="52"/>
    </location>
</feature>